<evidence type="ECO:0008006" key="4">
    <source>
        <dbReference type="Google" id="ProtNLM"/>
    </source>
</evidence>
<dbReference type="AlphaFoldDB" id="S8FLT1"/>
<sequence>MSVVDTNIGMLTHRATPRIPPELVDIILAQLSPSQYAAGLSKERREVTTALSRCARACRTFHFPALKVLWRDQELLHACSVLPTLMEHRVKSDPHAIDFDDDDDENGNEDWFVENGFDGYDHGHQYKCYFYLPGPLSQEAFSRFEYYARLIHTLRHPRMIHTTWDPSVFMFLQQAALGRQLFPNVRELVWHYATSDLVTVVSPQIRILRLACGPYIDDDDDYANTEEAAFRARRHAIKSLIPGVLHMLPELEELTMRLLGHEDFWKLLAPAPNHSFIAQNIRRIEISEPRAALMRAALPAVSTIPQLTELKITLAGERSDNTFFSPERRTWDKATIHPFARLHRLRIHANPTAMVAILDAIDAPELAEIELCQRTVEEPIRITQLFHDIIRTLCDGHTDTLRRVQLVFQGVKTARFLSHIQPLFTLHQLRDLDLFVKTDGALKDMPLADMVASWPALERLAILTAVLTPDALARACPGLQSLTALRLSSVDPSTGKFSLATPASQPRESGRKASRRAAPKSVGDDSITGHALRELRLDKPVRIAQANVSKLARFLDELFPQLQVERLHVLGEVGKLQDARRT</sequence>
<reference evidence="2 3" key="1">
    <citation type="journal article" date="2012" name="Science">
        <title>The Paleozoic origin of enzymatic lignin decomposition reconstructed from 31 fungal genomes.</title>
        <authorList>
            <person name="Floudas D."/>
            <person name="Binder M."/>
            <person name="Riley R."/>
            <person name="Barry K."/>
            <person name="Blanchette R.A."/>
            <person name="Henrissat B."/>
            <person name="Martinez A.T."/>
            <person name="Otillar R."/>
            <person name="Spatafora J.W."/>
            <person name="Yadav J.S."/>
            <person name="Aerts A."/>
            <person name="Benoit I."/>
            <person name="Boyd A."/>
            <person name="Carlson A."/>
            <person name="Copeland A."/>
            <person name="Coutinho P.M."/>
            <person name="de Vries R.P."/>
            <person name="Ferreira P."/>
            <person name="Findley K."/>
            <person name="Foster B."/>
            <person name="Gaskell J."/>
            <person name="Glotzer D."/>
            <person name="Gorecki P."/>
            <person name="Heitman J."/>
            <person name="Hesse C."/>
            <person name="Hori C."/>
            <person name="Igarashi K."/>
            <person name="Jurgens J.A."/>
            <person name="Kallen N."/>
            <person name="Kersten P."/>
            <person name="Kohler A."/>
            <person name="Kuees U."/>
            <person name="Kumar T.K.A."/>
            <person name="Kuo A."/>
            <person name="LaButti K."/>
            <person name="Larrondo L.F."/>
            <person name="Lindquist E."/>
            <person name="Ling A."/>
            <person name="Lombard V."/>
            <person name="Lucas S."/>
            <person name="Lundell T."/>
            <person name="Martin R."/>
            <person name="McLaughlin D.J."/>
            <person name="Morgenstern I."/>
            <person name="Morin E."/>
            <person name="Murat C."/>
            <person name="Nagy L.G."/>
            <person name="Nolan M."/>
            <person name="Ohm R.A."/>
            <person name="Patyshakuliyeva A."/>
            <person name="Rokas A."/>
            <person name="Ruiz-Duenas F.J."/>
            <person name="Sabat G."/>
            <person name="Salamov A."/>
            <person name="Samejima M."/>
            <person name="Schmutz J."/>
            <person name="Slot J.C."/>
            <person name="St John F."/>
            <person name="Stenlid J."/>
            <person name="Sun H."/>
            <person name="Sun S."/>
            <person name="Syed K."/>
            <person name="Tsang A."/>
            <person name="Wiebenga A."/>
            <person name="Young D."/>
            <person name="Pisabarro A."/>
            <person name="Eastwood D.C."/>
            <person name="Martin F."/>
            <person name="Cullen D."/>
            <person name="Grigoriev I.V."/>
            <person name="Hibbett D.S."/>
        </authorList>
    </citation>
    <scope>NUCLEOTIDE SEQUENCE</scope>
    <source>
        <strain evidence="3">FP-58527</strain>
    </source>
</reference>
<feature type="compositionally biased region" description="Polar residues" evidence="1">
    <location>
        <begin position="496"/>
        <end position="507"/>
    </location>
</feature>
<dbReference type="OrthoDB" id="2802706at2759"/>
<dbReference type="Gene3D" id="3.80.10.10">
    <property type="entry name" value="Ribonuclease Inhibitor"/>
    <property type="match status" value="1"/>
</dbReference>
<feature type="region of interest" description="Disordered" evidence="1">
    <location>
        <begin position="496"/>
        <end position="525"/>
    </location>
</feature>
<dbReference type="InterPro" id="IPR032675">
    <property type="entry name" value="LRR_dom_sf"/>
</dbReference>
<keyword evidence="3" id="KW-1185">Reference proteome</keyword>
<proteinExistence type="predicted"/>
<accession>S8FLT1</accession>
<evidence type="ECO:0000313" key="3">
    <source>
        <dbReference type="Proteomes" id="UP000015241"/>
    </source>
</evidence>
<dbReference type="EMBL" id="KE504158">
    <property type="protein sequence ID" value="EPS99234.1"/>
    <property type="molecule type" value="Genomic_DNA"/>
</dbReference>
<dbReference type="HOGENOM" id="CLU_021164_3_1_1"/>
<dbReference type="Proteomes" id="UP000015241">
    <property type="component" value="Unassembled WGS sequence"/>
</dbReference>
<name>S8FLT1_FOMSC</name>
<protein>
    <recommendedName>
        <fullName evidence="4">F-box domain-containing protein</fullName>
    </recommendedName>
</protein>
<evidence type="ECO:0000313" key="2">
    <source>
        <dbReference type="EMBL" id="EPS99234.1"/>
    </source>
</evidence>
<organism evidence="2 3">
    <name type="scientific">Fomitopsis schrenkii</name>
    <name type="common">Brown rot fungus</name>
    <dbReference type="NCBI Taxonomy" id="2126942"/>
    <lineage>
        <taxon>Eukaryota</taxon>
        <taxon>Fungi</taxon>
        <taxon>Dikarya</taxon>
        <taxon>Basidiomycota</taxon>
        <taxon>Agaricomycotina</taxon>
        <taxon>Agaricomycetes</taxon>
        <taxon>Polyporales</taxon>
        <taxon>Fomitopsis</taxon>
    </lineage>
</organism>
<evidence type="ECO:0000256" key="1">
    <source>
        <dbReference type="SAM" id="MobiDB-lite"/>
    </source>
</evidence>
<dbReference type="InParanoid" id="S8FLT1"/>
<gene>
    <name evidence="2" type="ORF">FOMPIDRAFT_99635</name>
</gene>